<sequence>MAQKKQRLEDGITLSAEALGVVSYADYFTQAPLFTTLRIENGGTDAIADLILSVTNDHGLLVSCVKPLEEIPFESTVEVELGNILSPLYFVGLEEVREEEISVELRKDKQLLASARLKVVALPFDYWQGTSGNAELLASFVRPKLADCERLKAEIAAQLKKWGVENELGGYEGNNKNAIRQTAAALYACIRRYAFERKESDISVPTEAGAGVKLLAERKATPLELALLFSACVENLGLHPVIVLGEKEVTCGVWLYDSCFMDTVSDDIQRLGKYVSDGINNLSCFDINDLFSDKNVAYSTSEAHFLQRLNAGGYYDKYVDIRRCRIAHIRPLPLRARNLKGYEILSEEDMSPDAAPKMLTEAKKLSLDGKQTKDKQWERRLLDLSLKNTLLNFPPEKMVLHVLSADPDATLAALEEKDEMRLAGATAAVSEITRRKVFFGAAQEIKSMRELIALEVSGGVMRTFSEEVVLNETVNRLIKRSKEADEESGTKILYLALGFLRWYSREDGKVNYAPLVLRPVVLKKAKGGVGYAVSPTDEEFSVNSTLLEFLKQEFNIDIRGLDGAVQGLKISEILAMVRMEVVNMKDWQVFDDVYIAAFSFARYQMWQDLRKNMDVFAKNELISSLLHNRCEISDTKDVELKEDECAPAQTLMPLPADSSQWEAVALSQTGKTFVLHGPPGTGKSQTITNMIANALNDGKRVLFVAEKQAALSVVKKRLDALGLGDFCLELHSNKTNKAEVLQKLTATLALAGAQENVSLSEKSASVAQLKKDLAEPSAALHKKRRLGVSVYEALLICLRNKNAPDIMNIESTFYDSLTKEKIEEYETMMVQAAAAAKECGGVYNSPFANVNLTEYSRDLRDAIYCSSEVVIAEIKHLKNYVALFLELYRQRISTLTRKKLELLTEAAKLLDGGTLNRYFRENEEEFYAFFNANKRLDVCLDAYFRSFKKLVDIGREYRELGAWLDTGRIDYERDKTASAVAKKLSKVAVSPMKSEDVVKHLQTVTEIYEAMDRIRTNTRLSRNFTGAFGKVDFFDGRKQFLADLYALHDICGRLFMDYNADSFNSMCIRAANGYTRPVLKGLLRSVSSFYAAEESFLSVTAADRKKVPEEDVLEYYTSKAGALIDNIDMLGNWCMYRATAEKLNEAGLTFMTDALENGSVTSENIVDSFEKNIYKNFLQTNIPLDPLLSRFSATLMEEETESLRLALDDFARLTREEIRARLISRLPTASTEGSLSLEVVNFGRLAKSNLRGMGLRKLFEEIPELLKVVAPCMLMSPITVSQYLQAENGMFDMVIFDEASQMPTAEAIGSLARAKSAIVVGDPKQLPPTAFFNTNYVDEDNLENEDMESVLDDCLALGIPQRHLTWHYRSKHESLIAFSNIMYYGNKLCTFPSPDSLDSRVKFVRVEDGVYDRGFTKRNKAEGDALVAEVIRRLSDPALRKSSIGIVTFSNVQKEYIERRLTALIAEKKLDGPAYDREEPIFVKNLENVQGDERDVILFSVCYGPDKTGRVSLNFGPLNQAGGWRRLNVAVSRAREEMVIFSSMTGAMIDLSKTGSKGVAGLKAFLEFAEKGRTTLAISSEYLVRKKPGIGKYIAEELASYGYDCRYDVGVSDFKIDVAVIDPKNRHRFILAVMCDGPNAFSVKDRNVLQIQTLKRNNWNVVRVYSINYYNNPKREIKKIKDLLDKLTGADKRGGTGLNRSKKPYKAAALEQRFENATFVTSGENDAEIISRLKAIVAAEEPISYDFLVRRCLSGLGIVKYGAKIDARMQALVALCGFRYERIFGTAYYRKTDKNIGFDKYRVETGDTLRKNETDFTPYEVVALIRSALEDKVALYMDEVMVIVCNLFRITKPTDQFAVYVNNCVTLGEEKGLFVRSVSDRISLA</sequence>
<dbReference type="Pfam" id="PF18741">
    <property type="entry name" value="MTES_1575"/>
    <property type="match status" value="1"/>
</dbReference>
<evidence type="ECO:0000313" key="5">
    <source>
        <dbReference type="Proteomes" id="UP000824081"/>
    </source>
</evidence>
<dbReference type="InterPro" id="IPR025103">
    <property type="entry name" value="DUF4011"/>
</dbReference>
<dbReference type="Proteomes" id="UP000824081">
    <property type="component" value="Unassembled WGS sequence"/>
</dbReference>
<evidence type="ECO:0000259" key="2">
    <source>
        <dbReference type="Pfam" id="PF13087"/>
    </source>
</evidence>
<feature type="domain" description="DNA2/NAM7 helicase helicase" evidence="1">
    <location>
        <begin position="657"/>
        <end position="729"/>
    </location>
</feature>
<dbReference type="Pfam" id="PF13195">
    <property type="entry name" value="DUF4011"/>
    <property type="match status" value="1"/>
</dbReference>
<proteinExistence type="predicted"/>
<dbReference type="InterPro" id="IPR045055">
    <property type="entry name" value="DNA2/NAM7-like"/>
</dbReference>
<reference evidence="4" key="2">
    <citation type="journal article" date="2021" name="PeerJ">
        <title>Extensive microbial diversity within the chicken gut microbiome revealed by metagenomics and culture.</title>
        <authorList>
            <person name="Gilroy R."/>
            <person name="Ravi A."/>
            <person name="Getino M."/>
            <person name="Pursley I."/>
            <person name="Horton D.L."/>
            <person name="Alikhan N.F."/>
            <person name="Baker D."/>
            <person name="Gharbi K."/>
            <person name="Hall N."/>
            <person name="Watson M."/>
            <person name="Adriaenssens E.M."/>
            <person name="Foster-Nyarko E."/>
            <person name="Jarju S."/>
            <person name="Secka A."/>
            <person name="Antonio M."/>
            <person name="Oren A."/>
            <person name="Chaudhuri R.R."/>
            <person name="La Ragione R."/>
            <person name="Hildebrand F."/>
            <person name="Pallen M.J."/>
        </authorList>
    </citation>
    <scope>NUCLEOTIDE SEQUENCE</scope>
    <source>
        <strain evidence="4">11687</strain>
    </source>
</reference>
<dbReference type="Pfam" id="PF13087">
    <property type="entry name" value="AAA_12"/>
    <property type="match status" value="1"/>
</dbReference>
<gene>
    <name evidence="4" type="ORF">IAC57_06290</name>
</gene>
<evidence type="ECO:0000259" key="1">
    <source>
        <dbReference type="Pfam" id="PF13086"/>
    </source>
</evidence>
<protein>
    <submittedName>
        <fullName evidence="4">DUF4011 domain-containing protein</fullName>
    </submittedName>
</protein>
<feature type="domain" description="DNA2/NAM7 helicase-like C-terminal" evidence="2">
    <location>
        <begin position="1350"/>
        <end position="1543"/>
    </location>
</feature>
<dbReference type="InterPro" id="IPR047187">
    <property type="entry name" value="SF1_C_Upf1"/>
</dbReference>
<feature type="domain" description="Restriction endonuclease type II-like" evidence="3">
    <location>
        <begin position="1594"/>
        <end position="1682"/>
    </location>
</feature>
<name>A0A9D1MG62_9FIRM</name>
<dbReference type="PANTHER" id="PTHR10887">
    <property type="entry name" value="DNA2/NAM7 HELICASE FAMILY"/>
    <property type="match status" value="1"/>
</dbReference>
<evidence type="ECO:0000313" key="4">
    <source>
        <dbReference type="EMBL" id="HIU59694.1"/>
    </source>
</evidence>
<dbReference type="SUPFAM" id="SSF52540">
    <property type="entry name" value="P-loop containing nucleoside triphosphate hydrolases"/>
    <property type="match status" value="1"/>
</dbReference>
<comment type="caution">
    <text evidence="4">The sequence shown here is derived from an EMBL/GenBank/DDBJ whole genome shotgun (WGS) entry which is preliminary data.</text>
</comment>
<dbReference type="InterPro" id="IPR041679">
    <property type="entry name" value="DNA2/NAM7-like_C"/>
</dbReference>
<dbReference type="GO" id="GO:0004386">
    <property type="term" value="F:helicase activity"/>
    <property type="evidence" value="ECO:0007669"/>
    <property type="project" value="InterPro"/>
</dbReference>
<dbReference type="FunFam" id="3.40.50.300:FF:002063">
    <property type="entry name" value="DNA helicase related protein"/>
    <property type="match status" value="1"/>
</dbReference>
<dbReference type="PANTHER" id="PTHR10887:SF530">
    <property type="entry name" value="SUPERFAMILY I DNA HELICASES"/>
    <property type="match status" value="1"/>
</dbReference>
<organism evidence="4 5">
    <name type="scientific">Candidatus Scatosoma pullistercoris</name>
    <dbReference type="NCBI Taxonomy" id="2840934"/>
    <lineage>
        <taxon>Bacteria</taxon>
        <taxon>Bacillati</taxon>
        <taxon>Bacillota</taxon>
        <taxon>Clostridia</taxon>
        <taxon>Candidatus Scatosoma</taxon>
    </lineage>
</organism>
<dbReference type="Gene3D" id="3.40.50.300">
    <property type="entry name" value="P-loop containing nucleotide triphosphate hydrolases"/>
    <property type="match status" value="3"/>
</dbReference>
<feature type="domain" description="DNA2/NAM7 helicase helicase" evidence="1">
    <location>
        <begin position="1284"/>
        <end position="1330"/>
    </location>
</feature>
<dbReference type="Pfam" id="PF13086">
    <property type="entry name" value="AAA_11"/>
    <property type="match status" value="2"/>
</dbReference>
<dbReference type="EMBL" id="DVMZ01000172">
    <property type="protein sequence ID" value="HIU59694.1"/>
    <property type="molecule type" value="Genomic_DNA"/>
</dbReference>
<dbReference type="InterPro" id="IPR041677">
    <property type="entry name" value="DNA2/NAM7_AAA_11"/>
</dbReference>
<accession>A0A9D1MG62</accession>
<dbReference type="InterPro" id="IPR027417">
    <property type="entry name" value="P-loop_NTPase"/>
</dbReference>
<dbReference type="InterPro" id="IPR049468">
    <property type="entry name" value="Restrct_endonuc-II-like_dom"/>
</dbReference>
<evidence type="ECO:0000259" key="3">
    <source>
        <dbReference type="Pfam" id="PF18741"/>
    </source>
</evidence>
<dbReference type="CDD" id="cd18808">
    <property type="entry name" value="SF1_C_Upf1"/>
    <property type="match status" value="1"/>
</dbReference>
<reference evidence="4" key="1">
    <citation type="submission" date="2020-10" db="EMBL/GenBank/DDBJ databases">
        <authorList>
            <person name="Gilroy R."/>
        </authorList>
    </citation>
    <scope>NUCLEOTIDE SEQUENCE</scope>
    <source>
        <strain evidence="4">11687</strain>
    </source>
</reference>